<evidence type="ECO:0000256" key="1">
    <source>
        <dbReference type="SAM" id="Coils"/>
    </source>
</evidence>
<organism evidence="2 3">
    <name type="scientific">Candidatus Faecenecus gallistercoris</name>
    <dbReference type="NCBI Taxonomy" id="2840793"/>
    <lineage>
        <taxon>Bacteria</taxon>
        <taxon>Bacillati</taxon>
        <taxon>Bacillota</taxon>
        <taxon>Bacillota incertae sedis</taxon>
        <taxon>Candidatus Faecenecus</taxon>
    </lineage>
</organism>
<keyword evidence="1" id="KW-0175">Coiled coil</keyword>
<feature type="coiled-coil region" evidence="1">
    <location>
        <begin position="46"/>
        <end position="73"/>
    </location>
</feature>
<dbReference type="AlphaFoldDB" id="A0A9D0Z0S8"/>
<comment type="caution">
    <text evidence="2">The sequence shown here is derived from an EMBL/GenBank/DDBJ whole genome shotgun (WGS) entry which is preliminary data.</text>
</comment>
<sequence>MNSYDDIINLPRPISKRPPMPMNQRAAQFAPFSALVGYSEKIADVSKVLDSKIELTEERIAEINRKIQMIQEKLDSKPTVTITYFVSTRGKETGFYQRNSTKVKKIDSFQQQLLLDDNTYVSFSDIIDITGSCFE</sequence>
<reference evidence="2" key="2">
    <citation type="journal article" date="2021" name="PeerJ">
        <title>Extensive microbial diversity within the chicken gut microbiome revealed by metagenomics and culture.</title>
        <authorList>
            <person name="Gilroy R."/>
            <person name="Ravi A."/>
            <person name="Getino M."/>
            <person name="Pursley I."/>
            <person name="Horton D.L."/>
            <person name="Alikhan N.F."/>
            <person name="Baker D."/>
            <person name="Gharbi K."/>
            <person name="Hall N."/>
            <person name="Watson M."/>
            <person name="Adriaenssens E.M."/>
            <person name="Foster-Nyarko E."/>
            <person name="Jarju S."/>
            <person name="Secka A."/>
            <person name="Antonio M."/>
            <person name="Oren A."/>
            <person name="Chaudhuri R.R."/>
            <person name="La Ragione R."/>
            <person name="Hildebrand F."/>
            <person name="Pallen M.J."/>
        </authorList>
    </citation>
    <scope>NUCLEOTIDE SEQUENCE</scope>
    <source>
        <strain evidence="2">CHK165-10780</strain>
    </source>
</reference>
<dbReference type="EMBL" id="DVFU01000024">
    <property type="protein sequence ID" value="HIQ64333.1"/>
    <property type="molecule type" value="Genomic_DNA"/>
</dbReference>
<evidence type="ECO:0000313" key="3">
    <source>
        <dbReference type="Proteomes" id="UP000886725"/>
    </source>
</evidence>
<evidence type="ECO:0000313" key="2">
    <source>
        <dbReference type="EMBL" id="HIQ64333.1"/>
    </source>
</evidence>
<dbReference type="InterPro" id="IPR014962">
    <property type="entry name" value="YolD"/>
</dbReference>
<protein>
    <submittedName>
        <fullName evidence="2">YolD-like family protein</fullName>
    </submittedName>
</protein>
<name>A0A9D0Z0S8_9FIRM</name>
<dbReference type="Proteomes" id="UP000886725">
    <property type="component" value="Unassembled WGS sequence"/>
</dbReference>
<accession>A0A9D0Z0S8</accession>
<gene>
    <name evidence="2" type="ORF">IAC85_01185</name>
</gene>
<proteinExistence type="predicted"/>
<dbReference type="Pfam" id="PF08863">
    <property type="entry name" value="YolD"/>
    <property type="match status" value="1"/>
</dbReference>
<reference evidence="2" key="1">
    <citation type="submission" date="2020-10" db="EMBL/GenBank/DDBJ databases">
        <authorList>
            <person name="Gilroy R."/>
        </authorList>
    </citation>
    <scope>NUCLEOTIDE SEQUENCE</scope>
    <source>
        <strain evidence="2">CHK165-10780</strain>
    </source>
</reference>